<dbReference type="EMBL" id="JXQV01000011">
    <property type="protein sequence ID" value="KIQ02358.1"/>
    <property type="molecule type" value="Genomic_DNA"/>
</dbReference>
<organism evidence="2 3">
    <name type="scientific">Agrobacterium tumefaciens</name>
    <dbReference type="NCBI Taxonomy" id="358"/>
    <lineage>
        <taxon>Bacteria</taxon>
        <taxon>Pseudomonadati</taxon>
        <taxon>Pseudomonadota</taxon>
        <taxon>Alphaproteobacteria</taxon>
        <taxon>Hyphomicrobiales</taxon>
        <taxon>Rhizobiaceae</taxon>
        <taxon>Rhizobium/Agrobacterium group</taxon>
        <taxon>Agrobacterium</taxon>
        <taxon>Agrobacterium tumefaciens complex</taxon>
    </lineage>
</organism>
<keyword evidence="1" id="KW-0812">Transmembrane</keyword>
<dbReference type="Proteomes" id="UP000035017">
    <property type="component" value="Unassembled WGS sequence"/>
</dbReference>
<dbReference type="InterPro" id="IPR057700">
    <property type="entry name" value="DUF7940"/>
</dbReference>
<evidence type="ECO:0000313" key="2">
    <source>
        <dbReference type="EMBL" id="KIQ02358.1"/>
    </source>
</evidence>
<feature type="transmembrane region" description="Helical" evidence="1">
    <location>
        <begin position="16"/>
        <end position="35"/>
    </location>
</feature>
<name>A0A0D0KYH7_AGRTU</name>
<gene>
    <name evidence="2" type="ORF">RU07_12450</name>
</gene>
<keyword evidence="1" id="KW-1133">Transmembrane helix</keyword>
<dbReference type="Pfam" id="PF25612">
    <property type="entry name" value="DUF7940"/>
    <property type="match status" value="1"/>
</dbReference>
<proteinExistence type="predicted"/>
<dbReference type="AlphaFoldDB" id="A0A0D0KYH7"/>
<protein>
    <submittedName>
        <fullName evidence="2">Uncharacterized protein</fullName>
    </submittedName>
</protein>
<sequence>MLVQNWRQVLKRAWSVRLMIIAAILSGLEVALPLVDGVVEIPPGVFAALSGLTVAGAFTARLLVQKGVSNADKQNHVE</sequence>
<evidence type="ECO:0000256" key="1">
    <source>
        <dbReference type="SAM" id="Phobius"/>
    </source>
</evidence>
<reference evidence="2 3" key="1">
    <citation type="submission" date="2014-12" db="EMBL/GenBank/DDBJ databases">
        <title>16Stimator: statistical estimation of ribosomal gene copy numbers from draft genome assemblies.</title>
        <authorList>
            <person name="Perisin M.A."/>
            <person name="Vetter M."/>
            <person name="Gilbert J.A."/>
            <person name="Bergelson J."/>
        </authorList>
    </citation>
    <scope>NUCLEOTIDE SEQUENCE [LARGE SCALE GENOMIC DNA]</scope>
    <source>
        <strain evidence="2 3">MEJ076</strain>
    </source>
</reference>
<evidence type="ECO:0000313" key="3">
    <source>
        <dbReference type="Proteomes" id="UP000035017"/>
    </source>
</evidence>
<keyword evidence="1" id="KW-0472">Membrane</keyword>
<comment type="caution">
    <text evidence="2">The sequence shown here is derived from an EMBL/GenBank/DDBJ whole genome shotgun (WGS) entry which is preliminary data.</text>
</comment>
<feature type="transmembrane region" description="Helical" evidence="1">
    <location>
        <begin position="41"/>
        <end position="64"/>
    </location>
</feature>
<dbReference type="OrthoDB" id="7679471at2"/>
<accession>A0A0D0KYH7</accession>